<dbReference type="PANTHER" id="PTHR34610:SF4">
    <property type="entry name" value="SLL8027 PROTEIN"/>
    <property type="match status" value="1"/>
</dbReference>
<reference evidence="2" key="1">
    <citation type="submission" date="2016-04" db="EMBL/GenBank/DDBJ databases">
        <authorList>
            <person name="Evans L.H."/>
            <person name="Alamgir A."/>
            <person name="Owens N."/>
            <person name="Weber N.D."/>
            <person name="Virtaneva K."/>
            <person name="Barbian K."/>
            <person name="Babar A."/>
            <person name="Rosenke K."/>
        </authorList>
    </citation>
    <scope>NUCLEOTIDE SEQUENCE</scope>
    <source>
        <strain evidence="2">86</strain>
    </source>
</reference>
<accession>A0A212K8M2</accession>
<evidence type="ECO:0000313" key="2">
    <source>
        <dbReference type="EMBL" id="SBW08050.1"/>
    </source>
</evidence>
<dbReference type="InterPro" id="IPR002716">
    <property type="entry name" value="PIN_dom"/>
</dbReference>
<dbReference type="SUPFAM" id="SSF88723">
    <property type="entry name" value="PIN domain-like"/>
    <property type="match status" value="1"/>
</dbReference>
<gene>
    <name evidence="2" type="ORF">KL86DPRO_40005</name>
</gene>
<organism evidence="2">
    <name type="scientific">uncultured delta proteobacterium</name>
    <dbReference type="NCBI Taxonomy" id="34034"/>
    <lineage>
        <taxon>Bacteria</taxon>
        <taxon>Deltaproteobacteria</taxon>
        <taxon>environmental samples</taxon>
    </lineage>
</organism>
<dbReference type="Gene3D" id="3.40.50.1010">
    <property type="entry name" value="5'-nuclease"/>
    <property type="match status" value="1"/>
</dbReference>
<feature type="domain" description="PIN" evidence="1">
    <location>
        <begin position="1"/>
        <end position="114"/>
    </location>
</feature>
<dbReference type="InterPro" id="IPR029060">
    <property type="entry name" value="PIN-like_dom_sf"/>
</dbReference>
<sequence>MRVMLDTNVLISAFVFQSKHISDMIDVLTDEHTIVLSSYVIEELKRVVAAKFSHKSVSLDIFLTNLPFEFVYTPDNIDKDKYPALRDIDDVPVLATAIIEDVDVLLTGDKDFENLGLERPAILTPARFVQLHGR</sequence>
<dbReference type="EMBL" id="FLUQ01000004">
    <property type="protein sequence ID" value="SBW08050.1"/>
    <property type="molecule type" value="Genomic_DNA"/>
</dbReference>
<dbReference type="AlphaFoldDB" id="A0A212K8M2"/>
<dbReference type="InterPro" id="IPR002850">
    <property type="entry name" value="PIN_toxin-like"/>
</dbReference>
<dbReference type="SMART" id="SM00670">
    <property type="entry name" value="PINc"/>
    <property type="match status" value="1"/>
</dbReference>
<name>A0A212K8M2_9DELT</name>
<dbReference type="NCBIfam" id="TIGR00305">
    <property type="entry name" value="putative toxin-antitoxin system toxin component, PIN family"/>
    <property type="match status" value="1"/>
</dbReference>
<dbReference type="PANTHER" id="PTHR34610">
    <property type="entry name" value="SSL7007 PROTEIN"/>
    <property type="match status" value="1"/>
</dbReference>
<proteinExistence type="predicted"/>
<protein>
    <submittedName>
        <fullName evidence="2">PilT protein domain protein</fullName>
    </submittedName>
</protein>
<evidence type="ECO:0000259" key="1">
    <source>
        <dbReference type="SMART" id="SM00670"/>
    </source>
</evidence>
<dbReference type="Pfam" id="PF13470">
    <property type="entry name" value="PIN_3"/>
    <property type="match status" value="1"/>
</dbReference>